<organism evidence="1 2">
    <name type="scientific">Eisenbergiella massiliensis</name>
    <dbReference type="NCBI Taxonomy" id="1720294"/>
    <lineage>
        <taxon>Bacteria</taxon>
        <taxon>Bacillati</taxon>
        <taxon>Bacillota</taxon>
        <taxon>Clostridia</taxon>
        <taxon>Lachnospirales</taxon>
        <taxon>Lachnospiraceae</taxon>
        <taxon>Eisenbergiella</taxon>
    </lineage>
</organism>
<evidence type="ECO:0000313" key="1">
    <source>
        <dbReference type="EMBL" id="RGE72620.1"/>
    </source>
</evidence>
<dbReference type="RefSeq" id="WP_025491460.1">
    <property type="nucleotide sequence ID" value="NZ_QVLU01000005.1"/>
</dbReference>
<protein>
    <submittedName>
        <fullName evidence="1">Uncharacterized protein</fullName>
    </submittedName>
</protein>
<gene>
    <name evidence="1" type="ORF">DWY69_06960</name>
</gene>
<proteinExistence type="predicted"/>
<dbReference type="Proteomes" id="UP000261166">
    <property type="component" value="Unassembled WGS sequence"/>
</dbReference>
<dbReference type="AlphaFoldDB" id="A0A3E3IZV9"/>
<dbReference type="OrthoDB" id="1956539at2"/>
<evidence type="ECO:0000313" key="2">
    <source>
        <dbReference type="Proteomes" id="UP000261166"/>
    </source>
</evidence>
<accession>A0A3E3IZV9</accession>
<dbReference type="EMBL" id="QVLU01000005">
    <property type="protein sequence ID" value="RGE72620.1"/>
    <property type="molecule type" value="Genomic_DNA"/>
</dbReference>
<reference evidence="1 2" key="1">
    <citation type="submission" date="2018-08" db="EMBL/GenBank/DDBJ databases">
        <title>A genome reference for cultivated species of the human gut microbiota.</title>
        <authorList>
            <person name="Zou Y."/>
            <person name="Xue W."/>
            <person name="Luo G."/>
        </authorList>
    </citation>
    <scope>NUCLEOTIDE SEQUENCE [LARGE SCALE GENOMIC DNA]</scope>
    <source>
        <strain evidence="1 2">AF26-4BH</strain>
    </source>
</reference>
<sequence length="124" mass="14139">MIEAFAYARPEIPEGLMHEMFDVRKKDGDYDSENGGQWVPGTEERIPFKGVILPVTSKDLMREEIGTYSLHNQKVYTNGYSLAIGAQMYDPEGNMSYTVKQELGYNSIHPQKRYLIEAKGKAEE</sequence>
<comment type="caution">
    <text evidence="1">The sequence shown here is derived from an EMBL/GenBank/DDBJ whole genome shotgun (WGS) entry which is preliminary data.</text>
</comment>
<name>A0A3E3IZV9_9FIRM</name>